<evidence type="ECO:0000259" key="1">
    <source>
        <dbReference type="Pfam" id="PF09359"/>
    </source>
</evidence>
<feature type="domain" description="VTC" evidence="1">
    <location>
        <begin position="37"/>
        <end position="245"/>
    </location>
</feature>
<comment type="caution">
    <text evidence="2">The sequence shown here is derived from an EMBL/GenBank/DDBJ whole genome shotgun (WGS) entry which is preliminary data.</text>
</comment>
<dbReference type="Proteomes" id="UP000523007">
    <property type="component" value="Unassembled WGS sequence"/>
</dbReference>
<dbReference type="InterPro" id="IPR042267">
    <property type="entry name" value="VTC_sf"/>
</dbReference>
<sequence>MRTSANANAAPARATEAGLFPAIDLDEVNARAGLQTRFDAKYLVTPQTYAAFAARLAEQDDWSCLEIGGRREFRYVSTYFDTPDLRTFQHHRQGRRRRYKIRTRMYSDTGDCAFEVKLEGARNTTAKERLAYQPAHAGHLTWEALVFLEDVLRATYRVAPPTGLVPAATTSYLRHTLVQRSGAARVTLDTGLVCGASGRRVEALPMWAVETKSAAQGGAADRILWSLGARPLRMSKYCMAIAVLHQLAANPWNRALRRWFGEAARRAGPGAGHSPAVLATPA</sequence>
<accession>A0A7W7RNM0</accession>
<protein>
    <recommendedName>
        <fullName evidence="1">VTC domain-containing protein</fullName>
    </recommendedName>
</protein>
<dbReference type="SUPFAM" id="SSF55154">
    <property type="entry name" value="CYTH-like phosphatases"/>
    <property type="match status" value="1"/>
</dbReference>
<keyword evidence="3" id="KW-1185">Reference proteome</keyword>
<dbReference type="GO" id="GO:0006799">
    <property type="term" value="P:polyphosphate biosynthetic process"/>
    <property type="evidence" value="ECO:0007669"/>
    <property type="project" value="UniProtKB-ARBA"/>
</dbReference>
<reference evidence="2 3" key="1">
    <citation type="submission" date="2020-08" db="EMBL/GenBank/DDBJ databases">
        <title>Sequencing the genomes of 1000 actinobacteria strains.</title>
        <authorList>
            <person name="Klenk H.-P."/>
        </authorList>
    </citation>
    <scope>NUCLEOTIDE SEQUENCE [LARGE SCALE GENOMIC DNA]</scope>
    <source>
        <strain evidence="2 3">DSM 102030</strain>
    </source>
</reference>
<organism evidence="2 3">
    <name type="scientific">Lipingzhangella halophila</name>
    <dbReference type="NCBI Taxonomy" id="1783352"/>
    <lineage>
        <taxon>Bacteria</taxon>
        <taxon>Bacillati</taxon>
        <taxon>Actinomycetota</taxon>
        <taxon>Actinomycetes</taxon>
        <taxon>Streptosporangiales</taxon>
        <taxon>Nocardiopsidaceae</taxon>
        <taxon>Lipingzhangella</taxon>
    </lineage>
</organism>
<evidence type="ECO:0000313" key="3">
    <source>
        <dbReference type="Proteomes" id="UP000523007"/>
    </source>
</evidence>
<dbReference type="Gene3D" id="3.20.100.30">
    <property type="entry name" value="VTC, catalytic tunnel domain"/>
    <property type="match status" value="1"/>
</dbReference>
<dbReference type="AlphaFoldDB" id="A0A7W7RNM0"/>
<proteinExistence type="predicted"/>
<dbReference type="InterPro" id="IPR018966">
    <property type="entry name" value="VTC_domain"/>
</dbReference>
<evidence type="ECO:0000313" key="2">
    <source>
        <dbReference type="EMBL" id="MBB4935334.1"/>
    </source>
</evidence>
<dbReference type="EMBL" id="JACHJT010000002">
    <property type="protein sequence ID" value="MBB4935334.1"/>
    <property type="molecule type" value="Genomic_DNA"/>
</dbReference>
<gene>
    <name evidence="2" type="ORF">F4561_006228</name>
</gene>
<dbReference type="InterPro" id="IPR033469">
    <property type="entry name" value="CYTH-like_dom_sf"/>
</dbReference>
<dbReference type="Pfam" id="PF09359">
    <property type="entry name" value="VTC"/>
    <property type="match status" value="1"/>
</dbReference>
<name>A0A7W7RNM0_9ACTN</name>
<dbReference type="RefSeq" id="WP_184585079.1">
    <property type="nucleotide sequence ID" value="NZ_JACHJT010000002.1"/>
</dbReference>